<dbReference type="AlphaFoldDB" id="A0A815IVJ2"/>
<evidence type="ECO:0000313" key="3">
    <source>
        <dbReference type="EMBL" id="CAF4258673.1"/>
    </source>
</evidence>
<reference evidence="2" key="1">
    <citation type="submission" date="2021-02" db="EMBL/GenBank/DDBJ databases">
        <authorList>
            <person name="Nowell W R."/>
        </authorList>
    </citation>
    <scope>NUCLEOTIDE SEQUENCE</scope>
</reference>
<evidence type="ECO:0000313" key="2">
    <source>
        <dbReference type="EMBL" id="CAF1371699.1"/>
    </source>
</evidence>
<evidence type="ECO:0000256" key="1">
    <source>
        <dbReference type="SAM" id="MobiDB-lite"/>
    </source>
</evidence>
<name>A0A815IVJ2_9BILA</name>
<comment type="caution">
    <text evidence="2">The sequence shown here is derived from an EMBL/GenBank/DDBJ whole genome shotgun (WGS) entry which is preliminary data.</text>
</comment>
<proteinExistence type="predicted"/>
<feature type="non-terminal residue" evidence="2">
    <location>
        <position position="1"/>
    </location>
</feature>
<accession>A0A815IVJ2</accession>
<feature type="region of interest" description="Disordered" evidence="1">
    <location>
        <begin position="64"/>
        <end position="87"/>
    </location>
</feature>
<sequence length="119" mass="13991">MILSLNLKTIPKLLHVSQQYNVSHHKKHGQLKSIPPPDDPFMLVGIDFCGPFKRTPRENLSFHKKMHQDNNPNPNEQQSPQHHTSTSSQYRLLYHQIHIRLIQIVVPNINHVVMIRQIW</sequence>
<keyword evidence="4" id="KW-1185">Reference proteome</keyword>
<evidence type="ECO:0000313" key="4">
    <source>
        <dbReference type="Proteomes" id="UP000663829"/>
    </source>
</evidence>
<feature type="compositionally biased region" description="Low complexity" evidence="1">
    <location>
        <begin position="69"/>
        <end position="87"/>
    </location>
</feature>
<organism evidence="2 4">
    <name type="scientific">Didymodactylos carnosus</name>
    <dbReference type="NCBI Taxonomy" id="1234261"/>
    <lineage>
        <taxon>Eukaryota</taxon>
        <taxon>Metazoa</taxon>
        <taxon>Spiralia</taxon>
        <taxon>Gnathifera</taxon>
        <taxon>Rotifera</taxon>
        <taxon>Eurotatoria</taxon>
        <taxon>Bdelloidea</taxon>
        <taxon>Philodinida</taxon>
        <taxon>Philodinidae</taxon>
        <taxon>Didymodactylos</taxon>
    </lineage>
</organism>
<protein>
    <submittedName>
        <fullName evidence="2">Uncharacterized protein</fullName>
    </submittedName>
</protein>
<dbReference type="Proteomes" id="UP000681722">
    <property type="component" value="Unassembled WGS sequence"/>
</dbReference>
<dbReference type="EMBL" id="CAJOBC010075989">
    <property type="protein sequence ID" value="CAF4258673.1"/>
    <property type="molecule type" value="Genomic_DNA"/>
</dbReference>
<dbReference type="EMBL" id="CAJNOQ010015952">
    <property type="protein sequence ID" value="CAF1371699.1"/>
    <property type="molecule type" value="Genomic_DNA"/>
</dbReference>
<gene>
    <name evidence="2" type="ORF">GPM918_LOCUS31888</name>
    <name evidence="3" type="ORF">SRO942_LOCUS32541</name>
</gene>
<dbReference type="Proteomes" id="UP000663829">
    <property type="component" value="Unassembled WGS sequence"/>
</dbReference>